<dbReference type="Proteomes" id="UP000596742">
    <property type="component" value="Unassembled WGS sequence"/>
</dbReference>
<name>A0A8B6G5V6_MYTGA</name>
<dbReference type="InterPro" id="IPR016187">
    <property type="entry name" value="CTDL_fold"/>
</dbReference>
<dbReference type="Gene3D" id="3.10.100.10">
    <property type="entry name" value="Mannose-Binding Protein A, subunit A"/>
    <property type="match status" value="1"/>
</dbReference>
<gene>
    <name evidence="2" type="ORF">MGAL_10B084369</name>
</gene>
<dbReference type="Pfam" id="PF00059">
    <property type="entry name" value="Lectin_C"/>
    <property type="match status" value="1"/>
</dbReference>
<reference evidence="2" key="1">
    <citation type="submission" date="2018-11" db="EMBL/GenBank/DDBJ databases">
        <authorList>
            <person name="Alioto T."/>
            <person name="Alioto T."/>
        </authorList>
    </citation>
    <scope>NUCLEOTIDE SEQUENCE</scope>
</reference>
<dbReference type="PROSITE" id="PS50041">
    <property type="entry name" value="C_TYPE_LECTIN_2"/>
    <property type="match status" value="1"/>
</dbReference>
<dbReference type="InterPro" id="IPR001304">
    <property type="entry name" value="C-type_lectin-like"/>
</dbReference>
<evidence type="ECO:0000313" key="3">
    <source>
        <dbReference type="Proteomes" id="UP000596742"/>
    </source>
</evidence>
<sequence>MQCGEAGQVCSQHSASIIEIDSQAKQEFIVNVIKNDLISGIFIAGQYASGSWLRLDGTPLLYYNWDTRESNNLQPNNKGAFRKCIGMESNFEFYWHDYDISYRFGVICEQRD</sequence>
<dbReference type="EMBL" id="UYJE01007923">
    <property type="protein sequence ID" value="VDI59188.1"/>
    <property type="molecule type" value="Genomic_DNA"/>
</dbReference>
<dbReference type="AlphaFoldDB" id="A0A8B6G5V6"/>
<dbReference type="CDD" id="cd00037">
    <property type="entry name" value="CLECT"/>
    <property type="match status" value="1"/>
</dbReference>
<feature type="domain" description="C-type lectin" evidence="1">
    <location>
        <begin position="5"/>
        <end position="109"/>
    </location>
</feature>
<protein>
    <recommendedName>
        <fullName evidence="1">C-type lectin domain-containing protein</fullName>
    </recommendedName>
</protein>
<dbReference type="InterPro" id="IPR016186">
    <property type="entry name" value="C-type_lectin-like/link_sf"/>
</dbReference>
<comment type="caution">
    <text evidence="2">The sequence shown here is derived from an EMBL/GenBank/DDBJ whole genome shotgun (WGS) entry which is preliminary data.</text>
</comment>
<keyword evidence="3" id="KW-1185">Reference proteome</keyword>
<proteinExistence type="predicted"/>
<evidence type="ECO:0000313" key="2">
    <source>
        <dbReference type="EMBL" id="VDI59188.1"/>
    </source>
</evidence>
<accession>A0A8B6G5V6</accession>
<evidence type="ECO:0000259" key="1">
    <source>
        <dbReference type="PROSITE" id="PS50041"/>
    </source>
</evidence>
<dbReference type="SUPFAM" id="SSF56436">
    <property type="entry name" value="C-type lectin-like"/>
    <property type="match status" value="1"/>
</dbReference>
<organism evidence="2 3">
    <name type="scientific">Mytilus galloprovincialis</name>
    <name type="common">Mediterranean mussel</name>
    <dbReference type="NCBI Taxonomy" id="29158"/>
    <lineage>
        <taxon>Eukaryota</taxon>
        <taxon>Metazoa</taxon>
        <taxon>Spiralia</taxon>
        <taxon>Lophotrochozoa</taxon>
        <taxon>Mollusca</taxon>
        <taxon>Bivalvia</taxon>
        <taxon>Autobranchia</taxon>
        <taxon>Pteriomorphia</taxon>
        <taxon>Mytilida</taxon>
        <taxon>Mytiloidea</taxon>
        <taxon>Mytilidae</taxon>
        <taxon>Mytilinae</taxon>
        <taxon>Mytilus</taxon>
    </lineage>
</organism>